<dbReference type="STRING" id="211114.SAMN04489726_2442"/>
<dbReference type="PANTHER" id="PTHR34512:SF30">
    <property type="entry name" value="OUTER MEMBRANE PROTEIN ASSEMBLY FACTOR BAMB"/>
    <property type="match status" value="1"/>
</dbReference>
<gene>
    <name evidence="3" type="ORF">SAMN04489726_2442</name>
</gene>
<feature type="signal peptide" evidence="1">
    <location>
        <begin position="1"/>
        <end position="21"/>
    </location>
</feature>
<name>A0A1G9UJ32_ALLAB</name>
<reference evidence="3 4" key="1">
    <citation type="submission" date="2016-10" db="EMBL/GenBank/DDBJ databases">
        <authorList>
            <person name="de Groot N.N."/>
        </authorList>
    </citation>
    <scope>NUCLEOTIDE SEQUENCE [LARGE SCALE GENOMIC DNA]</scope>
    <source>
        <strain evidence="3 4">DSM 44149</strain>
    </source>
</reference>
<protein>
    <submittedName>
        <fullName evidence="3">PQQ-like domain-containing protein</fullName>
    </submittedName>
</protein>
<dbReference type="OrthoDB" id="3394166at2"/>
<evidence type="ECO:0000259" key="2">
    <source>
        <dbReference type="Pfam" id="PF13360"/>
    </source>
</evidence>
<dbReference type="InterPro" id="IPR011047">
    <property type="entry name" value="Quinoprotein_ADH-like_sf"/>
</dbReference>
<dbReference type="SUPFAM" id="SSF50998">
    <property type="entry name" value="Quinoprotein alcohol dehydrogenase-like"/>
    <property type="match status" value="1"/>
</dbReference>
<evidence type="ECO:0000313" key="3">
    <source>
        <dbReference type="EMBL" id="SDM59887.1"/>
    </source>
</evidence>
<dbReference type="InterPro" id="IPR015943">
    <property type="entry name" value="WD40/YVTN_repeat-like_dom_sf"/>
</dbReference>
<dbReference type="Proteomes" id="UP000183376">
    <property type="component" value="Chromosome I"/>
</dbReference>
<feature type="domain" description="Pyrrolo-quinoline quinone repeat" evidence="2">
    <location>
        <begin position="163"/>
        <end position="399"/>
    </location>
</feature>
<keyword evidence="4" id="KW-1185">Reference proteome</keyword>
<dbReference type="Gene3D" id="2.130.10.10">
    <property type="entry name" value="YVTN repeat-like/Quinoprotein amine dehydrogenase"/>
    <property type="match status" value="1"/>
</dbReference>
<dbReference type="PANTHER" id="PTHR34512">
    <property type="entry name" value="CELL SURFACE PROTEIN"/>
    <property type="match status" value="1"/>
</dbReference>
<organism evidence="3 4">
    <name type="scientific">Allokutzneria albata</name>
    <name type="common">Kibdelosporangium albatum</name>
    <dbReference type="NCBI Taxonomy" id="211114"/>
    <lineage>
        <taxon>Bacteria</taxon>
        <taxon>Bacillati</taxon>
        <taxon>Actinomycetota</taxon>
        <taxon>Actinomycetes</taxon>
        <taxon>Pseudonocardiales</taxon>
        <taxon>Pseudonocardiaceae</taxon>
        <taxon>Allokutzneria</taxon>
    </lineage>
</organism>
<accession>A0A1G9UJ32</accession>
<keyword evidence="1" id="KW-0732">Signal</keyword>
<dbReference type="Gene3D" id="2.40.10.480">
    <property type="match status" value="1"/>
</dbReference>
<feature type="chain" id="PRO_5039537481" evidence="1">
    <location>
        <begin position="22"/>
        <end position="433"/>
    </location>
</feature>
<dbReference type="RefSeq" id="WP_030430676.1">
    <property type="nucleotide sequence ID" value="NZ_JOEF01000014.1"/>
</dbReference>
<dbReference type="AlphaFoldDB" id="A0A1G9UJ32"/>
<dbReference type="InterPro" id="IPR002372">
    <property type="entry name" value="PQQ_rpt_dom"/>
</dbReference>
<evidence type="ECO:0000313" key="4">
    <source>
        <dbReference type="Proteomes" id="UP000183376"/>
    </source>
</evidence>
<dbReference type="eggNOG" id="COG1520">
    <property type="taxonomic scope" value="Bacteria"/>
</dbReference>
<dbReference type="PROSITE" id="PS51257">
    <property type="entry name" value="PROKAR_LIPOPROTEIN"/>
    <property type="match status" value="1"/>
</dbReference>
<evidence type="ECO:0000256" key="1">
    <source>
        <dbReference type="SAM" id="SignalP"/>
    </source>
</evidence>
<sequence length="433" mass="44451">MSSLKYSCGLAALALAVSACGTPALPEAAKSSEAAPTSTVPPAKTADPPTVFDTAAAVPLPRSMAQTNIGGGVTSKYTTLNKRTAYTVTPVELNAVDVLTGEQKWVARLDGVPADPNFRAGPFVTNAGPRPPAVDNRGSLVVAAMPTSEPGKGTTPGYQSLAVIAVDAESGTKRWESRVRVPDSIGSTGGSGAITKVVAVTETAVVATYRKGEAMTVVLDAATGRTLWERPEYEAGSVHGDVVVGADSNVAENKSMIQATALALSDGAQRWVGAARSSAVTVVPAGPAMVVIDSTNYGSGDPALLFLDPATGAERGKLTHKGGFGPSAYGKCDYDQQSVVVCLANGRLAGYDASTGKELWALPDKTTNRIAPTMTIVWHGALYGRTTNGPVVLDAKTGADRSAEPGIAPHWVSEYVGIGVNSDGVPQAYPVKQ</sequence>
<dbReference type="Pfam" id="PF13360">
    <property type="entry name" value="PQQ_2"/>
    <property type="match status" value="1"/>
</dbReference>
<proteinExistence type="predicted"/>
<dbReference type="EMBL" id="LT629701">
    <property type="protein sequence ID" value="SDM59887.1"/>
    <property type="molecule type" value="Genomic_DNA"/>
</dbReference>